<reference evidence="9 10" key="1">
    <citation type="submission" date="2021-04" db="EMBL/GenBank/DDBJ databases">
        <authorList>
            <person name="Bliznina A."/>
        </authorList>
    </citation>
    <scope>NUCLEOTIDE SEQUENCE [LARGE SCALE GENOMIC DNA]</scope>
</reference>
<protein>
    <submittedName>
        <fullName evidence="9">Oidioi.mRNA.OKI2018_I69.PAR.g12210.t1.cds</fullName>
    </submittedName>
</protein>
<evidence type="ECO:0000256" key="3">
    <source>
        <dbReference type="ARBA" id="ARBA00022454"/>
    </source>
</evidence>
<evidence type="ECO:0000256" key="4">
    <source>
        <dbReference type="ARBA" id="ARBA00022603"/>
    </source>
</evidence>
<feature type="region of interest" description="Disordered" evidence="7">
    <location>
        <begin position="1091"/>
        <end position="1174"/>
    </location>
</feature>
<dbReference type="SMART" id="SM00468">
    <property type="entry name" value="PreSET"/>
    <property type="match status" value="1"/>
</dbReference>
<dbReference type="EMBL" id="OU015568">
    <property type="protein sequence ID" value="CAG5089419.1"/>
    <property type="molecule type" value="Genomic_DNA"/>
</dbReference>
<comment type="subcellular location">
    <subcellularLocation>
        <location evidence="2">Chromosome</location>
    </subcellularLocation>
    <subcellularLocation>
        <location evidence="1">Nucleus</location>
    </subcellularLocation>
</comment>
<organism evidence="9 10">
    <name type="scientific">Oikopleura dioica</name>
    <name type="common">Tunicate</name>
    <dbReference type="NCBI Taxonomy" id="34765"/>
    <lineage>
        <taxon>Eukaryota</taxon>
        <taxon>Metazoa</taxon>
        <taxon>Chordata</taxon>
        <taxon>Tunicata</taxon>
        <taxon>Appendicularia</taxon>
        <taxon>Copelata</taxon>
        <taxon>Oikopleuridae</taxon>
        <taxon>Oikopleura</taxon>
    </lineage>
</organism>
<dbReference type="SUPFAM" id="SSF82199">
    <property type="entry name" value="SET domain"/>
    <property type="match status" value="1"/>
</dbReference>
<dbReference type="InterPro" id="IPR046341">
    <property type="entry name" value="SET_dom_sf"/>
</dbReference>
<keyword evidence="3" id="KW-0158">Chromosome</keyword>
<dbReference type="CDD" id="cd10517">
    <property type="entry name" value="SET_SETDB1"/>
    <property type="match status" value="1"/>
</dbReference>
<dbReference type="InterPro" id="IPR051516">
    <property type="entry name" value="SETDB_methyltransferase"/>
</dbReference>
<dbReference type="SMART" id="SM00317">
    <property type="entry name" value="SET"/>
    <property type="match status" value="1"/>
</dbReference>
<dbReference type="Proteomes" id="UP001158576">
    <property type="component" value="Chromosome PAR"/>
</dbReference>
<evidence type="ECO:0000256" key="7">
    <source>
        <dbReference type="SAM" id="MobiDB-lite"/>
    </source>
</evidence>
<name>A0ABN7RZ21_OIKDI</name>
<dbReference type="PANTHER" id="PTHR46024">
    <property type="entry name" value="HISTONE-LYSINE N-METHYLTRANSFERASE EGGLESS"/>
    <property type="match status" value="1"/>
</dbReference>
<evidence type="ECO:0000256" key="2">
    <source>
        <dbReference type="ARBA" id="ARBA00004286"/>
    </source>
</evidence>
<dbReference type="InterPro" id="IPR001214">
    <property type="entry name" value="SET_dom"/>
</dbReference>
<evidence type="ECO:0000313" key="9">
    <source>
        <dbReference type="EMBL" id="CAG5089419.1"/>
    </source>
</evidence>
<keyword evidence="10" id="KW-1185">Reference proteome</keyword>
<proteinExistence type="predicted"/>
<keyword evidence="4" id="KW-0489">Methyltransferase</keyword>
<dbReference type="InterPro" id="IPR036236">
    <property type="entry name" value="Znf_C2H2_sf"/>
</dbReference>
<dbReference type="PANTHER" id="PTHR46024:SF1">
    <property type="entry name" value="HISTONE-LYSINE N-METHYLTRANSFERASE EGGLESS"/>
    <property type="match status" value="1"/>
</dbReference>
<accession>A0ABN7RZ21</accession>
<evidence type="ECO:0000256" key="6">
    <source>
        <dbReference type="ARBA" id="ARBA00023242"/>
    </source>
</evidence>
<evidence type="ECO:0000259" key="8">
    <source>
        <dbReference type="PROSITE" id="PS00028"/>
    </source>
</evidence>
<dbReference type="InterPro" id="IPR013087">
    <property type="entry name" value="Znf_C2H2_type"/>
</dbReference>
<gene>
    <name evidence="9" type="ORF">OKIOD_LOCUS3768</name>
</gene>
<feature type="compositionally biased region" description="Basic residues" evidence="7">
    <location>
        <begin position="1144"/>
        <end position="1166"/>
    </location>
</feature>
<dbReference type="SMART" id="SM00355">
    <property type="entry name" value="ZnF_C2H2"/>
    <property type="match status" value="3"/>
</dbReference>
<evidence type="ECO:0000256" key="5">
    <source>
        <dbReference type="ARBA" id="ARBA00022691"/>
    </source>
</evidence>
<dbReference type="InterPro" id="IPR007728">
    <property type="entry name" value="Pre-SET_dom"/>
</dbReference>
<sequence>MKTNTGDNDVFESEFYYFLCDTVPEDRQLREHLNHMRLDVILENQERDRSRDNFNKMCLFCSAEFTGGYSQVKEFFNHMSEKHHFNVGHPDNMVFIDDFIESIRGRLDGLQCLSCTKCFKDRTTLKDHMRKKSHRALNKEDRSFDKFYLVNYLELGKRWTQLNQEDDSDDEASWQEIGTEPIDQHFCFFCEEVFCSYKKLISHLDEKHDFEYEKIKSQLSLSYYEQFKLINWLRMEKFKNESDDLDVMEITEKILAKEWNQPQFYFPTYQDDAVLTTIEDTDVQDNDELYVFPETLEHPEDIRNNSILKNLVADLCIEKTETALEQFTKRVEENVERELTIPPETIQEKINSETVSPLEEKEVTLDGNLTLGDSIYVIVEETWLKTHKMPHLIRRCMPTSKCGDMSLNRNYWDLQNKLTVPQWFTGRLEKVLVANGKGRAIDRAEYHVSLTGLEGIPDHKFGVVVDYKRIAFPLKPGKICLGQRIIAPLDPISEGEEHYHQRKFNTKLKVENQLLYPGLVVEIPKSNKMRHPNNGRACVFFTCGIWRYVAPEKIRAVADTYVSKFLMNGDFNEFPYERISNASINNNQWLRKQKGQHFRVFSDRYMINNLLAPKPKNNYKPSISCMINTPPGVSVIECRLPSIFQHQAQNHENMEQQKTWIFHPAEIVNYDCNMVLLEWKFNTKVAPFSTEPYAHIYREWIFKGSLQIKKLFDRFFPHTQQEVQSISKRLIAPANRLGNIAQKQGAKKGGPADWTTGFCDLTGDDDAIENLDFKYLPLPKSMVKPGKTGPSHNCSTECAGWVDLADPAEIIKSYPPLLRPMLFGFERFPRVGTNFKHAEFSHDMLNMYYKTACKKDIKNRAELDKYLVATSLTEFLEHDCFSFDSKVQINRRVDKAKLKGFICEDFSEGKENRPIPMYNQVDKDRPPSMVYSIRPILHRSARINVERDFLVNCQCTDGCRANCPCKRLTYEGAQKINALYKSYEYGRLVDILATGIFECNVNCGCNKCAQRPCQNSIVQRGVRQDLQLYKTFKKGWGVRTMSDIPFGAFICIYAGIVRSEDEAERHGRKLGDEYFANLDFIESGENLKKMMKDKNNDSGQESEAESEEESNSMAEPDDKKEEAFVPRADELIGSTLSETGNLRRSSRKRKKRKSPKKAKGKPKKKAQKTEEGNETDSGVFLNTIFFGFQKYLDSFQKQSKDEEWSRTREYFQTEEELKPQEDRGKRIMYVIDAKHQGNFGRYLNHSCAPNLDTQNVIINTADLRVPTVCFFARRNIKAGEELCWDYGYEIDPDPEKGLKCFCGTSACRGRLR</sequence>
<dbReference type="Gene3D" id="2.170.270.10">
    <property type="entry name" value="SET domain"/>
    <property type="match status" value="2"/>
</dbReference>
<feature type="compositionally biased region" description="Acidic residues" evidence="7">
    <location>
        <begin position="1100"/>
        <end position="1110"/>
    </location>
</feature>
<dbReference type="Pfam" id="PF12756">
    <property type="entry name" value="zf-C2H2_2"/>
    <property type="match status" value="1"/>
</dbReference>
<dbReference type="SUPFAM" id="SSF57667">
    <property type="entry name" value="beta-beta-alpha zinc fingers"/>
    <property type="match status" value="2"/>
</dbReference>
<feature type="domain" description="C2H2-type" evidence="8">
    <location>
        <begin position="112"/>
        <end position="134"/>
    </location>
</feature>
<feature type="compositionally biased region" description="Basic and acidic residues" evidence="7">
    <location>
        <begin position="1116"/>
        <end position="1130"/>
    </location>
</feature>
<keyword evidence="5" id="KW-0949">S-adenosyl-L-methionine</keyword>
<evidence type="ECO:0000313" key="10">
    <source>
        <dbReference type="Proteomes" id="UP001158576"/>
    </source>
</evidence>
<keyword evidence="6" id="KW-0539">Nucleus</keyword>
<evidence type="ECO:0000256" key="1">
    <source>
        <dbReference type="ARBA" id="ARBA00004123"/>
    </source>
</evidence>
<dbReference type="Pfam" id="PF00856">
    <property type="entry name" value="SET"/>
    <property type="match status" value="1"/>
</dbReference>
<dbReference type="PROSITE" id="PS00028">
    <property type="entry name" value="ZINC_FINGER_C2H2_1"/>
    <property type="match status" value="2"/>
</dbReference>
<keyword evidence="4" id="KW-0808">Transferase</keyword>
<feature type="domain" description="C2H2-type" evidence="8">
    <location>
        <begin position="187"/>
        <end position="208"/>
    </location>
</feature>
<dbReference type="Pfam" id="PF05033">
    <property type="entry name" value="Pre-SET"/>
    <property type="match status" value="1"/>
</dbReference>
<dbReference type="InterPro" id="IPR041661">
    <property type="entry name" value="ZN622/Rei1/Reh1_Znf-C2H2"/>
</dbReference>